<dbReference type="AlphaFoldDB" id="A0A1C4VY81"/>
<reference evidence="3" key="1">
    <citation type="submission" date="2016-06" db="EMBL/GenBank/DDBJ databases">
        <authorList>
            <person name="Varghese N."/>
        </authorList>
    </citation>
    <scope>NUCLEOTIDE SEQUENCE [LARGE SCALE GENOMIC DNA]</scope>
    <source>
        <strain evidence="3">DSM 45555</strain>
    </source>
</reference>
<sequence>MGRRGKAGLFTPVEKWLRARMRHRRYAHIFRGHVNTNATPPRGTGFHHRFMGENPPGARVRVDADGREMILERHADGTYRARVDVQDDGGVWRQKRGSSTFFPDNWTPQRVDETIEGAFRSGGPHPDDPNKWQGRANGLLVEGFYNPGGTTWYSAWPVGGTLAVGDIQFGRNQNGAPTMTSGDARFRPFASQLVSDIQTYAPDCLELLQCIDDVMSGRSDYEEYEGNSTVVRCTPTGVNVDSLGPVPSGASYTVDEARTVILAYFDFLAPTPAEKKRHLATWEREHGGPFPGRHLLRLPG</sequence>
<accession>A0A1C4VY81</accession>
<gene>
    <name evidence="2" type="ORF">GA0070215_10494</name>
</gene>
<evidence type="ECO:0000313" key="3">
    <source>
        <dbReference type="Proteomes" id="UP000198551"/>
    </source>
</evidence>
<proteinExistence type="predicted"/>
<keyword evidence="3" id="KW-1185">Reference proteome</keyword>
<evidence type="ECO:0000313" key="2">
    <source>
        <dbReference type="EMBL" id="SCE88920.1"/>
    </source>
</evidence>
<dbReference type="EMBL" id="FMCV01000004">
    <property type="protein sequence ID" value="SCE88920.1"/>
    <property type="molecule type" value="Genomic_DNA"/>
</dbReference>
<dbReference type="Proteomes" id="UP000198551">
    <property type="component" value="Unassembled WGS sequence"/>
</dbReference>
<organism evidence="2 3">
    <name type="scientific">Micromonospora marina</name>
    <dbReference type="NCBI Taxonomy" id="307120"/>
    <lineage>
        <taxon>Bacteria</taxon>
        <taxon>Bacillati</taxon>
        <taxon>Actinomycetota</taxon>
        <taxon>Actinomycetes</taxon>
        <taxon>Micromonosporales</taxon>
        <taxon>Micromonosporaceae</taxon>
        <taxon>Micromonospora</taxon>
    </lineage>
</organism>
<dbReference type="InterPro" id="IPR029501">
    <property type="entry name" value="EndoU_bac"/>
</dbReference>
<protein>
    <submittedName>
        <fullName evidence="2">EndoU nuclease</fullName>
    </submittedName>
</protein>
<dbReference type="GO" id="GO:0004519">
    <property type="term" value="F:endonuclease activity"/>
    <property type="evidence" value="ECO:0007669"/>
    <property type="project" value="InterPro"/>
</dbReference>
<dbReference type="Pfam" id="PF14436">
    <property type="entry name" value="EndoU_bacteria"/>
    <property type="match status" value="1"/>
</dbReference>
<evidence type="ECO:0000259" key="1">
    <source>
        <dbReference type="Pfam" id="PF14436"/>
    </source>
</evidence>
<feature type="domain" description="Bacterial EndoU nuclease" evidence="1">
    <location>
        <begin position="25"/>
        <end position="153"/>
    </location>
</feature>
<name>A0A1C4VY81_9ACTN</name>